<evidence type="ECO:0000256" key="1">
    <source>
        <dbReference type="SAM" id="MobiDB-lite"/>
    </source>
</evidence>
<dbReference type="AlphaFoldDB" id="A0AAD3HPV3"/>
<proteinExistence type="predicted"/>
<feature type="region of interest" description="Disordered" evidence="1">
    <location>
        <begin position="268"/>
        <end position="305"/>
    </location>
</feature>
<comment type="caution">
    <text evidence="2">The sequence shown here is derived from an EMBL/GenBank/DDBJ whole genome shotgun (WGS) entry which is preliminary data.</text>
</comment>
<dbReference type="Proteomes" id="UP001054857">
    <property type="component" value="Unassembled WGS sequence"/>
</dbReference>
<accession>A0AAD3HPV3</accession>
<name>A0AAD3HPV3_9CHLO</name>
<sequence length="363" mass="38101">MEARADNQLMQVHQAIERWQSCKGDLDGQTRALTRAAYLLRCCLDSWPTRHGDTDADARDIPPTAFNAELLALVCQELAQAQYLHALALCAAGQGPAADPWVAGLGYRLRLSDQVWAACAASLTGTPPATATMLPSPSSPSPLPLPAAAASSASAGVSERGRATMQSPPSPSPARLRRPLVYDGALPPPLLQRLAVAFDPAGGSPYWRQHRYGKCRTPFFSYIYRLDQEPSSVVEEAIRRLHMRLLREAETAAAAAEAGIAAEAAEQHLDTDGGGGGGGMGDGGSCGSSKGDAGSGTGSSRFDSDTVSRDCAAAAEGRLGHPHGAALAAALRGAVVAEWWAHSREPGAPHQLHFDVDESVLRL</sequence>
<protein>
    <submittedName>
        <fullName evidence="2">Uncharacterized protein</fullName>
    </submittedName>
</protein>
<evidence type="ECO:0000313" key="2">
    <source>
        <dbReference type="EMBL" id="GFR48561.1"/>
    </source>
</evidence>
<dbReference type="EMBL" id="BMAR01000024">
    <property type="protein sequence ID" value="GFR48561.1"/>
    <property type="molecule type" value="Genomic_DNA"/>
</dbReference>
<keyword evidence="3" id="KW-1185">Reference proteome</keyword>
<evidence type="ECO:0000313" key="3">
    <source>
        <dbReference type="Proteomes" id="UP001054857"/>
    </source>
</evidence>
<feature type="region of interest" description="Disordered" evidence="1">
    <location>
        <begin position="130"/>
        <end position="179"/>
    </location>
</feature>
<gene>
    <name evidence="2" type="ORF">Agub_g10463</name>
</gene>
<organism evidence="2 3">
    <name type="scientific">Astrephomene gubernaculifera</name>
    <dbReference type="NCBI Taxonomy" id="47775"/>
    <lineage>
        <taxon>Eukaryota</taxon>
        <taxon>Viridiplantae</taxon>
        <taxon>Chlorophyta</taxon>
        <taxon>core chlorophytes</taxon>
        <taxon>Chlorophyceae</taxon>
        <taxon>CS clade</taxon>
        <taxon>Chlamydomonadales</taxon>
        <taxon>Astrephomenaceae</taxon>
        <taxon>Astrephomene</taxon>
    </lineage>
</organism>
<feature type="non-terminal residue" evidence="2">
    <location>
        <position position="363"/>
    </location>
</feature>
<reference evidence="2 3" key="1">
    <citation type="journal article" date="2021" name="Sci. Rep.">
        <title>Genome sequencing of the multicellular alga Astrephomene provides insights into convergent evolution of germ-soma differentiation.</title>
        <authorList>
            <person name="Yamashita S."/>
            <person name="Yamamoto K."/>
            <person name="Matsuzaki R."/>
            <person name="Suzuki S."/>
            <person name="Yamaguchi H."/>
            <person name="Hirooka S."/>
            <person name="Minakuchi Y."/>
            <person name="Miyagishima S."/>
            <person name="Kawachi M."/>
            <person name="Toyoda A."/>
            <person name="Nozaki H."/>
        </authorList>
    </citation>
    <scope>NUCLEOTIDE SEQUENCE [LARGE SCALE GENOMIC DNA]</scope>
    <source>
        <strain evidence="2 3">NIES-4017</strain>
    </source>
</reference>
<feature type="compositionally biased region" description="Gly residues" evidence="1">
    <location>
        <begin position="272"/>
        <end position="286"/>
    </location>
</feature>
<feature type="compositionally biased region" description="Low complexity" evidence="1">
    <location>
        <begin position="146"/>
        <end position="155"/>
    </location>
</feature>